<name>A0A316W6P8_9BASI</name>
<proteinExistence type="predicted"/>
<keyword evidence="2" id="KW-1185">Reference proteome</keyword>
<dbReference type="RefSeq" id="XP_025371591.1">
    <property type="nucleotide sequence ID" value="XM_025510858.1"/>
</dbReference>
<dbReference type="InParanoid" id="A0A316W6P8"/>
<gene>
    <name evidence="1" type="ORF">IE81DRAFT_19814</name>
</gene>
<dbReference type="EMBL" id="KZ819361">
    <property type="protein sequence ID" value="PWN44431.1"/>
    <property type="molecule type" value="Genomic_DNA"/>
</dbReference>
<reference evidence="1 2" key="1">
    <citation type="journal article" date="2018" name="Mol. Biol. Evol.">
        <title>Broad Genomic Sampling Reveals a Smut Pathogenic Ancestry of the Fungal Clade Ustilaginomycotina.</title>
        <authorList>
            <person name="Kijpornyongpan T."/>
            <person name="Mondo S.J."/>
            <person name="Barry K."/>
            <person name="Sandor L."/>
            <person name="Lee J."/>
            <person name="Lipzen A."/>
            <person name="Pangilinan J."/>
            <person name="LaButti K."/>
            <person name="Hainaut M."/>
            <person name="Henrissat B."/>
            <person name="Grigoriev I.V."/>
            <person name="Spatafora J.W."/>
            <person name="Aime M.C."/>
        </authorList>
    </citation>
    <scope>NUCLEOTIDE SEQUENCE [LARGE SCALE GENOMIC DNA]</scope>
    <source>
        <strain evidence="1 2">MCA 4658</strain>
    </source>
</reference>
<dbReference type="GeneID" id="37032728"/>
<dbReference type="AlphaFoldDB" id="A0A316W6P8"/>
<accession>A0A316W6P8</accession>
<organism evidence="1 2">
    <name type="scientific">Ceraceosorus guamensis</name>
    <dbReference type="NCBI Taxonomy" id="1522189"/>
    <lineage>
        <taxon>Eukaryota</taxon>
        <taxon>Fungi</taxon>
        <taxon>Dikarya</taxon>
        <taxon>Basidiomycota</taxon>
        <taxon>Ustilaginomycotina</taxon>
        <taxon>Exobasidiomycetes</taxon>
        <taxon>Ceraceosorales</taxon>
        <taxon>Ceraceosoraceae</taxon>
        <taxon>Ceraceosorus</taxon>
    </lineage>
</organism>
<evidence type="ECO:0000313" key="1">
    <source>
        <dbReference type="EMBL" id="PWN44431.1"/>
    </source>
</evidence>
<protein>
    <submittedName>
        <fullName evidence="1">Uncharacterized protein</fullName>
    </submittedName>
</protein>
<sequence>METHRSWMRISICVDALELLQRPSTTLKDFTLYLIWAQSQTSYSRLGYTAQRVVTCIFSRLIHPHIATTKSLKSTFTTRAESRVAERQARSCAAAAADRAHMPAGRMRKRRARFSSDFCPAGAFPPQAQQKRRMCGRPIELRKVKRDLYTVASRAARLSERYVSRDVGTGTARGPCGAILSTR</sequence>
<evidence type="ECO:0000313" key="2">
    <source>
        <dbReference type="Proteomes" id="UP000245783"/>
    </source>
</evidence>
<dbReference type="Proteomes" id="UP000245783">
    <property type="component" value="Unassembled WGS sequence"/>
</dbReference>